<proteinExistence type="predicted"/>
<dbReference type="AlphaFoldDB" id="A0A914Q743"/>
<reference evidence="3" key="1">
    <citation type="submission" date="2022-11" db="UniProtKB">
        <authorList>
            <consortium name="WormBaseParasite"/>
        </authorList>
    </citation>
    <scope>IDENTIFICATION</scope>
</reference>
<dbReference type="Proteomes" id="UP000887578">
    <property type="component" value="Unplaced"/>
</dbReference>
<accession>A0A914Q743</accession>
<evidence type="ECO:0000256" key="1">
    <source>
        <dbReference type="SAM" id="SignalP"/>
    </source>
</evidence>
<feature type="chain" id="PRO_5037502263" evidence="1">
    <location>
        <begin position="22"/>
        <end position="240"/>
    </location>
</feature>
<sequence length="240" mass="27973">MNNGNICAFEFFVFLKAVLYAIGPSIKKFVFGGPVGVDVDMIFDALIHEGIEYVRVEKKIPEKSLTKLCKINSIKDLSGFFTYSHLPLICSKSPAFGFYTDFKELIKQKPEKFSMPWVKDLFISSNYEISDFTKNSTQLFSKQISEIFPNLETINIYFHCINPTWKSVYEIMKVIEPNWFKNLSENVKGRIEIYESLEKVESEEWHKMIEGDQEFVVDSFMAGRDFLIHQNLELDFTLRC</sequence>
<evidence type="ECO:0000313" key="2">
    <source>
        <dbReference type="Proteomes" id="UP000887578"/>
    </source>
</evidence>
<feature type="signal peptide" evidence="1">
    <location>
        <begin position="1"/>
        <end position="21"/>
    </location>
</feature>
<keyword evidence="2" id="KW-1185">Reference proteome</keyword>
<protein>
    <submittedName>
        <fullName evidence="3">Uncharacterized protein</fullName>
    </submittedName>
</protein>
<name>A0A914Q743_9BILA</name>
<evidence type="ECO:0000313" key="3">
    <source>
        <dbReference type="WBParaSite" id="PDA_v2.g24849.t1"/>
    </source>
</evidence>
<keyword evidence="1" id="KW-0732">Signal</keyword>
<dbReference type="WBParaSite" id="PDA_v2.g24849.t1">
    <property type="protein sequence ID" value="PDA_v2.g24849.t1"/>
    <property type="gene ID" value="PDA_v2.g24849"/>
</dbReference>
<organism evidence="2 3">
    <name type="scientific">Panagrolaimus davidi</name>
    <dbReference type="NCBI Taxonomy" id="227884"/>
    <lineage>
        <taxon>Eukaryota</taxon>
        <taxon>Metazoa</taxon>
        <taxon>Ecdysozoa</taxon>
        <taxon>Nematoda</taxon>
        <taxon>Chromadorea</taxon>
        <taxon>Rhabditida</taxon>
        <taxon>Tylenchina</taxon>
        <taxon>Panagrolaimomorpha</taxon>
        <taxon>Panagrolaimoidea</taxon>
        <taxon>Panagrolaimidae</taxon>
        <taxon>Panagrolaimus</taxon>
    </lineage>
</organism>